<dbReference type="EMBL" id="UINC01170448">
    <property type="protein sequence ID" value="SVD74494.1"/>
    <property type="molecule type" value="Genomic_DNA"/>
</dbReference>
<dbReference type="InterPro" id="IPR014833">
    <property type="entry name" value="TnsA_N"/>
</dbReference>
<proteinExistence type="predicted"/>
<dbReference type="AlphaFoldDB" id="A0A382XUE4"/>
<protein>
    <recommendedName>
        <fullName evidence="1">TnsA endonuclease N-terminal domain-containing protein</fullName>
    </recommendedName>
</protein>
<accession>A0A382XUE4</accession>
<feature type="non-terminal residue" evidence="2">
    <location>
        <position position="106"/>
    </location>
</feature>
<feature type="domain" description="TnsA endonuclease N-terminal" evidence="1">
    <location>
        <begin position="40"/>
        <end position="106"/>
    </location>
</feature>
<dbReference type="Pfam" id="PF08722">
    <property type="entry name" value="Tn7_TnsA-like_N"/>
    <property type="match status" value="1"/>
</dbReference>
<evidence type="ECO:0000259" key="1">
    <source>
        <dbReference type="Pfam" id="PF08722"/>
    </source>
</evidence>
<dbReference type="Gene3D" id="3.40.91.30">
    <property type="match status" value="1"/>
</dbReference>
<name>A0A382XUE4_9ZZZZ</name>
<organism evidence="2">
    <name type="scientific">marine metagenome</name>
    <dbReference type="NCBI Taxonomy" id="408172"/>
    <lineage>
        <taxon>unclassified sequences</taxon>
        <taxon>metagenomes</taxon>
        <taxon>ecological metagenomes</taxon>
    </lineage>
</organism>
<reference evidence="2" key="1">
    <citation type="submission" date="2018-05" db="EMBL/GenBank/DDBJ databases">
        <authorList>
            <person name="Lanie J.A."/>
            <person name="Ng W.-L."/>
            <person name="Kazmierczak K.M."/>
            <person name="Andrzejewski T.M."/>
            <person name="Davidsen T.M."/>
            <person name="Wayne K.J."/>
            <person name="Tettelin H."/>
            <person name="Glass J.I."/>
            <person name="Rusch D."/>
            <person name="Podicherti R."/>
            <person name="Tsui H.-C.T."/>
            <person name="Winkler M.E."/>
        </authorList>
    </citation>
    <scope>NUCLEOTIDE SEQUENCE</scope>
</reference>
<evidence type="ECO:0000313" key="2">
    <source>
        <dbReference type="EMBL" id="SVD74494.1"/>
    </source>
</evidence>
<gene>
    <name evidence="2" type="ORF">METZ01_LOCUS427348</name>
</gene>
<sequence length="106" mass="12962">MKNTAIKGKYTPKNYRKLDKKSCIYRSMWERRFMLYCDRNPYILEWNSESIHIPYTSPKDNKTHNYYPDFYIKYIGVNGQVTEKIIEIKPKWQSKWSVNRAKWRAA</sequence>